<dbReference type="Proteomes" id="UP000789706">
    <property type="component" value="Unassembled WGS sequence"/>
</dbReference>
<feature type="coiled-coil region" evidence="1">
    <location>
        <begin position="529"/>
        <end position="724"/>
    </location>
</feature>
<dbReference type="AlphaFoldDB" id="A0A9N8YM94"/>
<evidence type="ECO:0000256" key="1">
    <source>
        <dbReference type="SAM" id="Coils"/>
    </source>
</evidence>
<organism evidence="3 4">
    <name type="scientific">Diversispora eburnea</name>
    <dbReference type="NCBI Taxonomy" id="1213867"/>
    <lineage>
        <taxon>Eukaryota</taxon>
        <taxon>Fungi</taxon>
        <taxon>Fungi incertae sedis</taxon>
        <taxon>Mucoromycota</taxon>
        <taxon>Glomeromycotina</taxon>
        <taxon>Glomeromycetes</taxon>
        <taxon>Diversisporales</taxon>
        <taxon>Diversisporaceae</taxon>
        <taxon>Diversispora</taxon>
    </lineage>
</organism>
<proteinExistence type="predicted"/>
<dbReference type="EMBL" id="CAJVPK010000012">
    <property type="protein sequence ID" value="CAG8433180.1"/>
    <property type="molecule type" value="Genomic_DNA"/>
</dbReference>
<evidence type="ECO:0000313" key="3">
    <source>
        <dbReference type="EMBL" id="CAG8433180.1"/>
    </source>
</evidence>
<feature type="compositionally biased region" description="Polar residues" evidence="2">
    <location>
        <begin position="866"/>
        <end position="880"/>
    </location>
</feature>
<accession>A0A9N8YM94</accession>
<feature type="region of interest" description="Disordered" evidence="2">
    <location>
        <begin position="118"/>
        <end position="140"/>
    </location>
</feature>
<keyword evidence="1" id="KW-0175">Coiled coil</keyword>
<feature type="coiled-coil region" evidence="1">
    <location>
        <begin position="172"/>
        <end position="230"/>
    </location>
</feature>
<feature type="compositionally biased region" description="Polar residues" evidence="2">
    <location>
        <begin position="126"/>
        <end position="140"/>
    </location>
</feature>
<evidence type="ECO:0000313" key="4">
    <source>
        <dbReference type="Proteomes" id="UP000789706"/>
    </source>
</evidence>
<comment type="caution">
    <text evidence="3">The sequence shown here is derived from an EMBL/GenBank/DDBJ whole genome shotgun (WGS) entry which is preliminary data.</text>
</comment>
<keyword evidence="4" id="KW-1185">Reference proteome</keyword>
<feature type="coiled-coil region" evidence="1">
    <location>
        <begin position="261"/>
        <end position="358"/>
    </location>
</feature>
<dbReference type="OrthoDB" id="2427280at2759"/>
<gene>
    <name evidence="3" type="ORF">DEBURN_LOCUS384</name>
</gene>
<reference evidence="3" key="1">
    <citation type="submission" date="2021-06" db="EMBL/GenBank/DDBJ databases">
        <authorList>
            <person name="Kallberg Y."/>
            <person name="Tangrot J."/>
            <person name="Rosling A."/>
        </authorList>
    </citation>
    <scope>NUCLEOTIDE SEQUENCE</scope>
    <source>
        <strain evidence="3">AZ414A</strain>
    </source>
</reference>
<sequence length="965" mass="111729">MTSSNINTITNNISVIIKKTSLSYFDSPKNKINNNNNNILTENSNILQTNKLPRLPDRSLTTRNYGAAPNMQRGNYNNVHQRCDDFIIEIEPYSYSPVAFGGCNLSYNTGGTSTMTTTMSPHSSTALMNSTNSPSSISDGQSLSMITANRLRDFESHIHYQSEQLKSILWERDDLKYRNNNLEVQVKKMREQLNYFDKLFKERENLKMQNESLHNNLKQLQSIVVQSNKERDDTRGKYQLLELYIKALRLRKQNDNLAAGMGRLQDELNFFIKQRDELSSENLLLISKSDLILNKSDQIQQQNSELVLELENQQKEYEKLREQRDEVKLQNYTLISENDRLQNQLTKYLNEMLILRQSDSTASVSTVSEFANSEFGDEDEDCQSITTVTSIEQLEQQENKEHTDAKLGIINQYDDISTSSELIRKNNYELLEKLHNQLDTIILQRDYLLNENSSLKSQLENLQKERNDILSKNDSLNSQHEQLKTECIQIRQHRDELSSQNDLIKSDNYSLITQLENQQSECNLICERRDELDKDLKDAMANNNNLILQMEKFQIDIDTISKDNYELKNKNTLETSKLFQLQTELSTLTQKNEKLSNEKNSLTSQLEQTRIDYDQQQGKLLSKNSMISSQLVQLQEELNAFRQNYDESEINNNILRSQIKQLQTELEQMSLNRDENNHLRERELKKLQDYDSIMNERDELKNQMALLISQNEQLKEGNNNLNCQRDVESNQDIEIEIIRKKSETTTVATNSPRQSMYITQPISKRASLYNDKSYEDSGIFVSRQVSPVPTQYNIISGQYYEDQNNNRRTSLYNRYSKKMSQESLRSLASTTSNMAPSVHTIGSTNVSRRSSMYNVTKPLPSIPGKEQTSPTKSSSATNDTLSKKSIKLSGRLSGSLRNKSQKPIPTCQHCEQRPCKKNFTGYSKYCSSNCRSLAKQEELISSLYPELTVYPSHITARFIFYRYLV</sequence>
<protein>
    <submittedName>
        <fullName evidence="3">9581_t:CDS:1</fullName>
    </submittedName>
</protein>
<feature type="region of interest" description="Disordered" evidence="2">
    <location>
        <begin position="848"/>
        <end position="903"/>
    </location>
</feature>
<evidence type="ECO:0000256" key="2">
    <source>
        <dbReference type="SAM" id="MobiDB-lite"/>
    </source>
</evidence>
<feature type="coiled-coil region" evidence="1">
    <location>
        <begin position="445"/>
        <end position="486"/>
    </location>
</feature>
<name>A0A9N8YM94_9GLOM</name>